<dbReference type="EMBL" id="CM023471">
    <property type="protein sequence ID" value="KAH7966395.1"/>
    <property type="molecule type" value="Genomic_DNA"/>
</dbReference>
<proteinExistence type="predicted"/>
<evidence type="ECO:0000313" key="1">
    <source>
        <dbReference type="EMBL" id="KAH7966395.1"/>
    </source>
</evidence>
<evidence type="ECO:0000313" key="2">
    <source>
        <dbReference type="Proteomes" id="UP000821865"/>
    </source>
</evidence>
<accession>A0ACB8DEC6</accession>
<name>A0ACB8DEC6_DERSI</name>
<dbReference type="Proteomes" id="UP000821865">
    <property type="component" value="Chromosome 2"/>
</dbReference>
<protein>
    <submittedName>
        <fullName evidence="1">Uncharacterized protein</fullName>
    </submittedName>
</protein>
<sequence>MAFAEQEMTLNGKVSREIPRSSPPSLPLARASRIVARWHLRRLSCCVKLPRVRLPKGGGGASYFQMKAPERRLRLLLSTSDVSSCHAVRPFIRPQCPRISFLNPPPPPIPRLILCTPLLEQRDCANENSNAVTRQNRRTMEKRMERRENETWRKRALSCPARVHVHPATARGNLPIRAMRDARERCDSGVGEGEQKGETSRVAYPSPYHARFFHAFRLIVVWEQIDLECVTMARELSLSAHNVRVCIEIVWPLILFFILMWVRTRGLRIYIHECHFDAKAMPSAGLLPFVQSTVCTLNNTCHREAATQSSAEQQYNTSLIIRLVSDVNHIVNEHLTNEDTVNSIKRLSRDLETLSSFVKKLTSAQFPLSGRVAFEDVLKNDENTRHGFESLNISNKDFYPAFFKSSVSVRALQKLWTLTSFQELLKGFTERVDQLSELFTWGRSRPNGTLARVIQVSLCGRNMSSLLDTEHGPAQRFEEFREQVNRNLQEQNDEDVVSEYVYDNTTSPRCNAVFRSLEHTG</sequence>
<comment type="caution">
    <text evidence="1">The sequence shown here is derived from an EMBL/GenBank/DDBJ whole genome shotgun (WGS) entry which is preliminary data.</text>
</comment>
<organism evidence="1 2">
    <name type="scientific">Dermacentor silvarum</name>
    <name type="common">Tick</name>
    <dbReference type="NCBI Taxonomy" id="543639"/>
    <lineage>
        <taxon>Eukaryota</taxon>
        <taxon>Metazoa</taxon>
        <taxon>Ecdysozoa</taxon>
        <taxon>Arthropoda</taxon>
        <taxon>Chelicerata</taxon>
        <taxon>Arachnida</taxon>
        <taxon>Acari</taxon>
        <taxon>Parasitiformes</taxon>
        <taxon>Ixodida</taxon>
        <taxon>Ixodoidea</taxon>
        <taxon>Ixodidae</taxon>
        <taxon>Rhipicephalinae</taxon>
        <taxon>Dermacentor</taxon>
    </lineage>
</organism>
<reference evidence="1" key="1">
    <citation type="submission" date="2020-05" db="EMBL/GenBank/DDBJ databases">
        <title>Large-scale comparative analyses of tick genomes elucidate their genetic diversity and vector capacities.</title>
        <authorList>
            <person name="Jia N."/>
            <person name="Wang J."/>
            <person name="Shi W."/>
            <person name="Du L."/>
            <person name="Sun Y."/>
            <person name="Zhan W."/>
            <person name="Jiang J."/>
            <person name="Wang Q."/>
            <person name="Zhang B."/>
            <person name="Ji P."/>
            <person name="Sakyi L.B."/>
            <person name="Cui X."/>
            <person name="Yuan T."/>
            <person name="Jiang B."/>
            <person name="Yang W."/>
            <person name="Lam T.T.-Y."/>
            <person name="Chang Q."/>
            <person name="Ding S."/>
            <person name="Wang X."/>
            <person name="Zhu J."/>
            <person name="Ruan X."/>
            <person name="Zhao L."/>
            <person name="Wei J."/>
            <person name="Que T."/>
            <person name="Du C."/>
            <person name="Cheng J."/>
            <person name="Dai P."/>
            <person name="Han X."/>
            <person name="Huang E."/>
            <person name="Gao Y."/>
            <person name="Liu J."/>
            <person name="Shao H."/>
            <person name="Ye R."/>
            <person name="Li L."/>
            <person name="Wei W."/>
            <person name="Wang X."/>
            <person name="Wang C."/>
            <person name="Yang T."/>
            <person name="Huo Q."/>
            <person name="Li W."/>
            <person name="Guo W."/>
            <person name="Chen H."/>
            <person name="Zhou L."/>
            <person name="Ni X."/>
            <person name="Tian J."/>
            <person name="Zhou Y."/>
            <person name="Sheng Y."/>
            <person name="Liu T."/>
            <person name="Pan Y."/>
            <person name="Xia L."/>
            <person name="Li J."/>
            <person name="Zhao F."/>
            <person name="Cao W."/>
        </authorList>
    </citation>
    <scope>NUCLEOTIDE SEQUENCE</scope>
    <source>
        <strain evidence="1">Dsil-2018</strain>
    </source>
</reference>
<keyword evidence="2" id="KW-1185">Reference proteome</keyword>
<gene>
    <name evidence="1" type="ORF">HPB49_015923</name>
</gene>